<dbReference type="Pfam" id="PF14126">
    <property type="entry name" value="DUF4293"/>
    <property type="match status" value="1"/>
</dbReference>
<organism evidence="2 3">
    <name type="scientific">Aquirufa avitistagni</name>
    <dbReference type="NCBI Taxonomy" id="3104728"/>
    <lineage>
        <taxon>Bacteria</taxon>
        <taxon>Pseudomonadati</taxon>
        <taxon>Bacteroidota</taxon>
        <taxon>Cytophagia</taxon>
        <taxon>Cytophagales</taxon>
        <taxon>Flectobacillaceae</taxon>
        <taxon>Aquirufa</taxon>
    </lineage>
</organism>
<accession>A0ABW6DH12</accession>
<dbReference type="EMBL" id="JBBKXZ010000002">
    <property type="protein sequence ID" value="MFD3394210.1"/>
    <property type="molecule type" value="Genomic_DNA"/>
</dbReference>
<keyword evidence="1" id="KW-1133">Transmembrane helix</keyword>
<comment type="caution">
    <text evidence="2">The sequence shown here is derived from an EMBL/GenBank/DDBJ whole genome shotgun (WGS) entry which is preliminary data.</text>
</comment>
<reference evidence="2 3" key="1">
    <citation type="submission" date="2024-03" db="EMBL/GenBank/DDBJ databases">
        <title>Aquirufa genome sequencing.</title>
        <authorList>
            <person name="Pitt A."/>
            <person name="Hahn M.W."/>
        </authorList>
    </citation>
    <scope>NUCLEOTIDE SEQUENCE [LARGE SCALE GENOMIC DNA]</scope>
    <source>
        <strain evidence="2 3">OSTEICH-129V</strain>
    </source>
</reference>
<keyword evidence="1" id="KW-0812">Transmembrane</keyword>
<dbReference type="InterPro" id="IPR025635">
    <property type="entry name" value="DUF4293"/>
</dbReference>
<evidence type="ECO:0000313" key="3">
    <source>
        <dbReference type="Proteomes" id="UP001598138"/>
    </source>
</evidence>
<keyword evidence="3" id="KW-1185">Reference proteome</keyword>
<evidence type="ECO:0000256" key="1">
    <source>
        <dbReference type="SAM" id="Phobius"/>
    </source>
</evidence>
<name>A0ABW6DH12_9BACT</name>
<feature type="transmembrane region" description="Helical" evidence="1">
    <location>
        <begin position="87"/>
        <end position="106"/>
    </location>
</feature>
<feature type="transmembrane region" description="Helical" evidence="1">
    <location>
        <begin position="126"/>
        <end position="145"/>
    </location>
</feature>
<gene>
    <name evidence="2" type="ORF">U0R10_06230</name>
</gene>
<feature type="transmembrane region" description="Helical" evidence="1">
    <location>
        <begin position="7"/>
        <end position="28"/>
    </location>
</feature>
<keyword evidence="1" id="KW-0472">Membrane</keyword>
<proteinExistence type="predicted"/>
<feature type="transmembrane region" description="Helical" evidence="1">
    <location>
        <begin position="59"/>
        <end position="80"/>
    </location>
</feature>
<protein>
    <submittedName>
        <fullName evidence="2">DUF4293 domain-containing protein</fullName>
    </submittedName>
</protein>
<sequence>MIQRPQTLLLALVIIANSLVTSTGWPIWSKIGASGQKATLFFNEWTVSQGEQITATHHAIAITILITLSTIITLITIFSFKNRMRQMMLGLVNSLLLAGAMAYSFWVIFKEAMPTFDPEVQGKYGYGFYAMVVALLANMIANRLIRKDEMLVQSSNRMR</sequence>
<dbReference type="RefSeq" id="WP_377983095.1">
    <property type="nucleotide sequence ID" value="NZ_JBBKXZ010000002.1"/>
</dbReference>
<evidence type="ECO:0000313" key="2">
    <source>
        <dbReference type="EMBL" id="MFD3394210.1"/>
    </source>
</evidence>
<dbReference type="Proteomes" id="UP001598138">
    <property type="component" value="Unassembled WGS sequence"/>
</dbReference>